<dbReference type="OrthoDB" id="330740at2"/>
<feature type="chain" id="PRO_5015006808" description="Lipoprotein" evidence="1">
    <location>
        <begin position="24"/>
        <end position="98"/>
    </location>
</feature>
<dbReference type="EMBL" id="NPDZ01000008">
    <property type="protein sequence ID" value="PJZ72667.1"/>
    <property type="molecule type" value="Genomic_DNA"/>
</dbReference>
<dbReference type="Proteomes" id="UP000231990">
    <property type="component" value="Unassembled WGS sequence"/>
</dbReference>
<dbReference type="AlphaFoldDB" id="A0A2M9ZKS0"/>
<name>A0A2M9ZKS0_9LEPT</name>
<evidence type="ECO:0000313" key="3">
    <source>
        <dbReference type="EMBL" id="PJZ72667.1"/>
    </source>
</evidence>
<evidence type="ECO:0000313" key="2">
    <source>
        <dbReference type="EMBL" id="PJZ69925.1"/>
    </source>
</evidence>
<accession>A0A2M9ZKS0</accession>
<evidence type="ECO:0000313" key="4">
    <source>
        <dbReference type="Proteomes" id="UP000231962"/>
    </source>
</evidence>
<keyword evidence="1" id="KW-0732">Signal</keyword>
<evidence type="ECO:0000256" key="1">
    <source>
        <dbReference type="SAM" id="SignalP"/>
    </source>
</evidence>
<gene>
    <name evidence="2" type="ORF">CH360_08440</name>
    <name evidence="3" type="ORF">CH373_13245</name>
</gene>
<reference evidence="4 5" key="1">
    <citation type="submission" date="2017-07" db="EMBL/GenBank/DDBJ databases">
        <title>Leptospira spp. isolated from tropical soils.</title>
        <authorList>
            <person name="Thibeaux R."/>
            <person name="Iraola G."/>
            <person name="Ferres I."/>
            <person name="Bierque E."/>
            <person name="Girault D."/>
            <person name="Soupe-Gilbert M.-E."/>
            <person name="Picardeau M."/>
            <person name="Goarant C."/>
        </authorList>
    </citation>
    <scope>NUCLEOTIDE SEQUENCE [LARGE SCALE GENOMIC DNA]</scope>
    <source>
        <strain evidence="3 5">FH1-B-B1</strain>
        <strain evidence="2 4">FH1-B-C1</strain>
    </source>
</reference>
<proteinExistence type="predicted"/>
<protein>
    <recommendedName>
        <fullName evidence="6">Lipoprotein</fullName>
    </recommendedName>
</protein>
<dbReference type="NCBIfam" id="NF047805">
    <property type="entry name" value="LIC13255_lipo"/>
    <property type="match status" value="1"/>
</dbReference>
<comment type="caution">
    <text evidence="3">The sequence shown here is derived from an EMBL/GenBank/DDBJ whole genome shotgun (WGS) entry which is preliminary data.</text>
</comment>
<dbReference type="PROSITE" id="PS51257">
    <property type="entry name" value="PROKAR_LIPOPROTEIN"/>
    <property type="match status" value="1"/>
</dbReference>
<sequence length="98" mass="10655">MRFVARILICLSLFFVGCTNPDATFYSFSEASTRIITAYAAKDSACGTNRSVLSLVPGRSKRKDVDACVASIAVLSCSFWSQTGDPVPYACKAIEFRL</sequence>
<evidence type="ECO:0008006" key="6">
    <source>
        <dbReference type="Google" id="ProtNLM"/>
    </source>
</evidence>
<feature type="signal peptide" evidence="1">
    <location>
        <begin position="1"/>
        <end position="23"/>
    </location>
</feature>
<dbReference type="EMBL" id="NPDY01000006">
    <property type="protein sequence ID" value="PJZ69925.1"/>
    <property type="molecule type" value="Genomic_DNA"/>
</dbReference>
<dbReference type="Proteomes" id="UP000231962">
    <property type="component" value="Unassembled WGS sequence"/>
</dbReference>
<evidence type="ECO:0000313" key="5">
    <source>
        <dbReference type="Proteomes" id="UP000231990"/>
    </source>
</evidence>
<organism evidence="3 5">
    <name type="scientific">Leptospira perolatii</name>
    <dbReference type="NCBI Taxonomy" id="2023191"/>
    <lineage>
        <taxon>Bacteria</taxon>
        <taxon>Pseudomonadati</taxon>
        <taxon>Spirochaetota</taxon>
        <taxon>Spirochaetia</taxon>
        <taxon>Leptospirales</taxon>
        <taxon>Leptospiraceae</taxon>
        <taxon>Leptospira</taxon>
    </lineage>
</organism>
<keyword evidence="4" id="KW-1185">Reference proteome</keyword>